<reference evidence="9" key="1">
    <citation type="submission" date="2021-08" db="EMBL/GenBank/DDBJ databases">
        <title>Genome of a novel bacterium of the phylum Verrucomicrobia, Oleiharenicola sp. KSB-15.</title>
        <authorList>
            <person name="Chung J.-H."/>
            <person name="Ahn J.-H."/>
            <person name="Yoon Y."/>
            <person name="Kim D.-Y."/>
            <person name="An S.-H."/>
            <person name="Park I."/>
            <person name="Yeon J."/>
        </authorList>
    </citation>
    <scope>NUCLEOTIDE SEQUENCE</scope>
    <source>
        <strain evidence="9">KSB-15</strain>
    </source>
</reference>
<dbReference type="InterPro" id="IPR003594">
    <property type="entry name" value="HATPase_dom"/>
</dbReference>
<keyword evidence="4" id="KW-0808">Transferase</keyword>
<accession>A0A8F9XK27</accession>
<protein>
    <recommendedName>
        <fullName evidence="2">histidine kinase</fullName>
        <ecNumber evidence="2">2.7.13.3</ecNumber>
    </recommendedName>
</protein>
<feature type="domain" description="Histidine kinase" evidence="7">
    <location>
        <begin position="162"/>
        <end position="381"/>
    </location>
</feature>
<dbReference type="EMBL" id="CP080507">
    <property type="protein sequence ID" value="QYM77664.1"/>
    <property type="molecule type" value="Genomic_DNA"/>
</dbReference>
<evidence type="ECO:0000256" key="4">
    <source>
        <dbReference type="ARBA" id="ARBA00022679"/>
    </source>
</evidence>
<dbReference type="PANTHER" id="PTHR43547:SF2">
    <property type="entry name" value="HYBRID SIGNAL TRANSDUCTION HISTIDINE KINASE C"/>
    <property type="match status" value="1"/>
</dbReference>
<evidence type="ECO:0000256" key="1">
    <source>
        <dbReference type="ARBA" id="ARBA00000085"/>
    </source>
</evidence>
<evidence type="ECO:0000313" key="9">
    <source>
        <dbReference type="EMBL" id="QYM77664.1"/>
    </source>
</evidence>
<gene>
    <name evidence="9" type="ORF">K0B96_10035</name>
</gene>
<keyword evidence="10" id="KW-1185">Reference proteome</keyword>
<evidence type="ECO:0000313" key="10">
    <source>
        <dbReference type="Proteomes" id="UP000825051"/>
    </source>
</evidence>
<dbReference type="PANTHER" id="PTHR43547">
    <property type="entry name" value="TWO-COMPONENT HISTIDINE KINASE"/>
    <property type="match status" value="1"/>
</dbReference>
<dbReference type="Pfam" id="PF00072">
    <property type="entry name" value="Response_reg"/>
    <property type="match status" value="1"/>
</dbReference>
<dbReference type="PROSITE" id="PS50110">
    <property type="entry name" value="RESPONSE_REGULATORY"/>
    <property type="match status" value="1"/>
</dbReference>
<dbReference type="SMART" id="SM00388">
    <property type="entry name" value="HisKA"/>
    <property type="match status" value="1"/>
</dbReference>
<dbReference type="InterPro" id="IPR036890">
    <property type="entry name" value="HATPase_C_sf"/>
</dbReference>
<dbReference type="InterPro" id="IPR003661">
    <property type="entry name" value="HisK_dim/P_dom"/>
</dbReference>
<evidence type="ECO:0000256" key="6">
    <source>
        <dbReference type="PROSITE-ProRule" id="PRU00169"/>
    </source>
</evidence>
<feature type="domain" description="Response regulatory" evidence="8">
    <location>
        <begin position="17"/>
        <end position="133"/>
    </location>
</feature>
<evidence type="ECO:0000256" key="3">
    <source>
        <dbReference type="ARBA" id="ARBA00022553"/>
    </source>
</evidence>
<evidence type="ECO:0000259" key="7">
    <source>
        <dbReference type="PROSITE" id="PS50109"/>
    </source>
</evidence>
<dbReference type="PRINTS" id="PR00344">
    <property type="entry name" value="BCTRLSENSOR"/>
</dbReference>
<dbReference type="AlphaFoldDB" id="A0A8F9XK27"/>
<dbReference type="FunFam" id="3.30.565.10:FF:000006">
    <property type="entry name" value="Sensor histidine kinase WalK"/>
    <property type="match status" value="1"/>
</dbReference>
<dbReference type="InterPro" id="IPR036097">
    <property type="entry name" value="HisK_dim/P_sf"/>
</dbReference>
<keyword evidence="3 6" id="KW-0597">Phosphoprotein</keyword>
<evidence type="ECO:0000256" key="5">
    <source>
        <dbReference type="ARBA" id="ARBA00022777"/>
    </source>
</evidence>
<evidence type="ECO:0000256" key="2">
    <source>
        <dbReference type="ARBA" id="ARBA00012438"/>
    </source>
</evidence>
<dbReference type="Gene3D" id="1.10.287.130">
    <property type="match status" value="1"/>
</dbReference>
<comment type="catalytic activity">
    <reaction evidence="1">
        <text>ATP + protein L-histidine = ADP + protein N-phospho-L-histidine.</text>
        <dbReference type="EC" id="2.7.13.3"/>
    </reaction>
</comment>
<organism evidence="9 10">
    <name type="scientific">Horticoccus luteus</name>
    <dbReference type="NCBI Taxonomy" id="2862869"/>
    <lineage>
        <taxon>Bacteria</taxon>
        <taxon>Pseudomonadati</taxon>
        <taxon>Verrucomicrobiota</taxon>
        <taxon>Opitutia</taxon>
        <taxon>Opitutales</taxon>
        <taxon>Opitutaceae</taxon>
        <taxon>Horticoccus</taxon>
    </lineage>
</organism>
<dbReference type="SMART" id="SM00448">
    <property type="entry name" value="REC"/>
    <property type="match status" value="1"/>
</dbReference>
<dbReference type="EC" id="2.7.13.3" evidence="2"/>
<dbReference type="CDD" id="cd00082">
    <property type="entry name" value="HisKA"/>
    <property type="match status" value="1"/>
</dbReference>
<dbReference type="Gene3D" id="3.30.565.10">
    <property type="entry name" value="Histidine kinase-like ATPase, C-terminal domain"/>
    <property type="match status" value="1"/>
</dbReference>
<dbReference type="Proteomes" id="UP000825051">
    <property type="component" value="Chromosome"/>
</dbReference>
<proteinExistence type="predicted"/>
<dbReference type="SMART" id="SM00387">
    <property type="entry name" value="HATPase_c"/>
    <property type="match status" value="1"/>
</dbReference>
<dbReference type="Gene3D" id="3.40.50.2300">
    <property type="match status" value="1"/>
</dbReference>
<dbReference type="InterPro" id="IPR005467">
    <property type="entry name" value="His_kinase_dom"/>
</dbReference>
<dbReference type="PROSITE" id="PS50109">
    <property type="entry name" value="HIS_KIN"/>
    <property type="match status" value="1"/>
</dbReference>
<evidence type="ECO:0000259" key="8">
    <source>
        <dbReference type="PROSITE" id="PS50110"/>
    </source>
</evidence>
<dbReference type="SUPFAM" id="SSF55874">
    <property type="entry name" value="ATPase domain of HSP90 chaperone/DNA topoisomerase II/histidine kinase"/>
    <property type="match status" value="1"/>
</dbReference>
<sequence length="381" mass="41167">MQNSAASLPPFAFAGRRILIVDDDRMNLRILGGILKADGYTLIEAATGEQAIELYAAASPDLVLLDVMMPGINGFETCRKLRETYRSDCAPIIFITAKSDSDDVVEGLAAGGVDYLPKPFQAKEVLARIRTHLFNQQLIEEQRNLVEALSRANAAKNRFLGMAAHDLRNPLASIRALAEFLRDGTFGPLNPEQLDLIKTIHEASHSMLDLVNELLDVATIEAGELKVSLAPHDLVEVVGKCVAMENLAAARKKTQIVPQHPAAAMITQMDLPKIKQVVENLLSNAVKYSPPGSTVSVQFYRTADMVGFGVIDQGPGIPDAERDKLFQDFGRLSAQPTGGEKSTGLGLAICRKIVDAHRGSITAANRSGSGCEFRVSLPLSP</sequence>
<dbReference type="Pfam" id="PF02518">
    <property type="entry name" value="HATPase_c"/>
    <property type="match status" value="1"/>
</dbReference>
<name>A0A8F9XK27_9BACT</name>
<dbReference type="KEGG" id="ole:K0B96_10035"/>
<dbReference type="Pfam" id="PF00512">
    <property type="entry name" value="HisKA"/>
    <property type="match status" value="1"/>
</dbReference>
<dbReference type="InterPro" id="IPR011006">
    <property type="entry name" value="CheY-like_superfamily"/>
</dbReference>
<dbReference type="InterPro" id="IPR001789">
    <property type="entry name" value="Sig_transdc_resp-reg_receiver"/>
</dbReference>
<keyword evidence="5 9" id="KW-0418">Kinase</keyword>
<dbReference type="GO" id="GO:0000155">
    <property type="term" value="F:phosphorelay sensor kinase activity"/>
    <property type="evidence" value="ECO:0007669"/>
    <property type="project" value="InterPro"/>
</dbReference>
<dbReference type="RefSeq" id="WP_220160769.1">
    <property type="nucleotide sequence ID" value="NZ_CP080507.1"/>
</dbReference>
<dbReference type="InterPro" id="IPR004358">
    <property type="entry name" value="Sig_transdc_His_kin-like_C"/>
</dbReference>
<dbReference type="SUPFAM" id="SSF47384">
    <property type="entry name" value="Homodimeric domain of signal transducing histidine kinase"/>
    <property type="match status" value="1"/>
</dbReference>
<dbReference type="SUPFAM" id="SSF52172">
    <property type="entry name" value="CheY-like"/>
    <property type="match status" value="1"/>
</dbReference>
<feature type="modified residue" description="4-aspartylphosphate" evidence="6">
    <location>
        <position position="66"/>
    </location>
</feature>